<dbReference type="SUPFAM" id="SSF53822">
    <property type="entry name" value="Periplasmic binding protein-like I"/>
    <property type="match status" value="1"/>
</dbReference>
<feature type="region of interest" description="Disordered" evidence="17">
    <location>
        <begin position="675"/>
        <end position="707"/>
    </location>
</feature>
<evidence type="ECO:0000256" key="17">
    <source>
        <dbReference type="SAM" id="MobiDB-lite"/>
    </source>
</evidence>
<keyword evidence="13 15" id="KW-0141">cGMP biosynthesis</keyword>
<evidence type="ECO:0000256" key="6">
    <source>
        <dbReference type="ARBA" id="ARBA00022729"/>
    </source>
</evidence>
<dbReference type="GO" id="GO:0005524">
    <property type="term" value="F:ATP binding"/>
    <property type="evidence" value="ECO:0007669"/>
    <property type="project" value="InterPro"/>
</dbReference>
<dbReference type="FunFam" id="3.30.70.1230:FF:000050">
    <property type="entry name" value="Guanylate cyclase"/>
    <property type="match status" value="1"/>
</dbReference>
<dbReference type="InterPro" id="IPR011645">
    <property type="entry name" value="HNOB_dom_associated"/>
</dbReference>
<dbReference type="GO" id="GO:0007168">
    <property type="term" value="P:receptor guanylyl cyclase signaling pathway"/>
    <property type="evidence" value="ECO:0007669"/>
    <property type="project" value="TreeGrafter"/>
</dbReference>
<evidence type="ECO:0000313" key="22">
    <source>
        <dbReference type="Proteomes" id="UP000046393"/>
    </source>
</evidence>
<dbReference type="Gene3D" id="3.30.70.1230">
    <property type="entry name" value="Nucleotide cyclase"/>
    <property type="match status" value="1"/>
</dbReference>
<dbReference type="WBParaSite" id="SMUV_0000764001-mRNA-1">
    <property type="protein sequence ID" value="SMUV_0000764001-mRNA-1"/>
    <property type="gene ID" value="SMUV_0000764001"/>
</dbReference>
<evidence type="ECO:0000256" key="14">
    <source>
        <dbReference type="RuleBase" id="RU000405"/>
    </source>
</evidence>
<evidence type="ECO:0000256" key="3">
    <source>
        <dbReference type="ARBA" id="ARBA00012202"/>
    </source>
</evidence>
<dbReference type="InterPro" id="IPR000719">
    <property type="entry name" value="Prot_kinase_dom"/>
</dbReference>
<keyword evidence="6 19" id="KW-0732">Signal</keyword>
<keyword evidence="5 18" id="KW-0812">Transmembrane</keyword>
<dbReference type="EC" id="4.6.1.2" evidence="3 15"/>
<dbReference type="GO" id="GO:0001653">
    <property type="term" value="F:peptide receptor activity"/>
    <property type="evidence" value="ECO:0007669"/>
    <property type="project" value="TreeGrafter"/>
</dbReference>
<evidence type="ECO:0000313" key="23">
    <source>
        <dbReference type="WBParaSite" id="SMUV_0000764001-mRNA-1"/>
    </source>
</evidence>
<evidence type="ECO:0000256" key="11">
    <source>
        <dbReference type="ARBA" id="ARBA00023180"/>
    </source>
</evidence>
<dbReference type="PANTHER" id="PTHR11920:SF503">
    <property type="entry name" value="RECEPTOR-TYPE GUANYLATE CYCLASE GCY-9"/>
    <property type="match status" value="1"/>
</dbReference>
<dbReference type="Pfam" id="PF07714">
    <property type="entry name" value="PK_Tyr_Ser-Thr"/>
    <property type="match status" value="1"/>
</dbReference>
<evidence type="ECO:0000256" key="10">
    <source>
        <dbReference type="ARBA" id="ARBA00023170"/>
    </source>
</evidence>
<dbReference type="CDD" id="cd07302">
    <property type="entry name" value="CHD"/>
    <property type="match status" value="1"/>
</dbReference>
<keyword evidence="8 18" id="KW-1133">Transmembrane helix</keyword>
<organism evidence="22 23">
    <name type="scientific">Syphacia muris</name>
    <dbReference type="NCBI Taxonomy" id="451379"/>
    <lineage>
        <taxon>Eukaryota</taxon>
        <taxon>Metazoa</taxon>
        <taxon>Ecdysozoa</taxon>
        <taxon>Nematoda</taxon>
        <taxon>Chromadorea</taxon>
        <taxon>Rhabditida</taxon>
        <taxon>Spirurina</taxon>
        <taxon>Oxyuridomorpha</taxon>
        <taxon>Oxyuroidea</taxon>
        <taxon>Oxyuridae</taxon>
        <taxon>Syphacia</taxon>
    </lineage>
</organism>
<dbReference type="PROSITE" id="PS50125">
    <property type="entry name" value="GUANYLATE_CYCLASE_2"/>
    <property type="match status" value="1"/>
</dbReference>
<dbReference type="SMART" id="SM00220">
    <property type="entry name" value="S_TKc"/>
    <property type="match status" value="1"/>
</dbReference>
<dbReference type="InterPro" id="IPR001245">
    <property type="entry name" value="Ser-Thr/Tyr_kinase_cat_dom"/>
</dbReference>
<evidence type="ECO:0000256" key="18">
    <source>
        <dbReference type="SAM" id="Phobius"/>
    </source>
</evidence>
<keyword evidence="4" id="KW-1003">Cell membrane</keyword>
<dbReference type="Pfam" id="PF01094">
    <property type="entry name" value="ANF_receptor"/>
    <property type="match status" value="1"/>
</dbReference>
<evidence type="ECO:0000259" key="21">
    <source>
        <dbReference type="PROSITE" id="PS50125"/>
    </source>
</evidence>
<feature type="domain" description="Protein kinase" evidence="20">
    <location>
        <begin position="494"/>
        <end position="820"/>
    </location>
</feature>
<evidence type="ECO:0000256" key="13">
    <source>
        <dbReference type="ARBA" id="ARBA00023293"/>
    </source>
</evidence>
<evidence type="ECO:0000256" key="2">
    <source>
        <dbReference type="ARBA" id="ARBA00004251"/>
    </source>
</evidence>
<evidence type="ECO:0000256" key="4">
    <source>
        <dbReference type="ARBA" id="ARBA00022475"/>
    </source>
</evidence>
<dbReference type="GO" id="GO:0004016">
    <property type="term" value="F:adenylate cyclase activity"/>
    <property type="evidence" value="ECO:0007669"/>
    <property type="project" value="TreeGrafter"/>
</dbReference>
<comment type="subcellular location">
    <subcellularLocation>
        <location evidence="2">Cell membrane</location>
        <topology evidence="2">Single-pass type I membrane protein</topology>
    </subcellularLocation>
</comment>
<proteinExistence type="inferred from homology"/>
<dbReference type="SMART" id="SM00044">
    <property type="entry name" value="CYCc"/>
    <property type="match status" value="1"/>
</dbReference>
<accession>A0A0N5AS83</accession>
<comment type="catalytic activity">
    <reaction evidence="1 15">
        <text>GTP = 3',5'-cyclic GMP + diphosphate</text>
        <dbReference type="Rhea" id="RHEA:13665"/>
        <dbReference type="ChEBI" id="CHEBI:33019"/>
        <dbReference type="ChEBI" id="CHEBI:37565"/>
        <dbReference type="ChEBI" id="CHEBI:57746"/>
        <dbReference type="EC" id="4.6.1.2"/>
    </reaction>
</comment>
<dbReference type="Pfam" id="PF07701">
    <property type="entry name" value="HNOBA"/>
    <property type="match status" value="1"/>
</dbReference>
<dbReference type="AlphaFoldDB" id="A0A0N5AS83"/>
<feature type="signal peptide" evidence="19">
    <location>
        <begin position="1"/>
        <end position="18"/>
    </location>
</feature>
<dbReference type="GO" id="GO:0035556">
    <property type="term" value="P:intracellular signal transduction"/>
    <property type="evidence" value="ECO:0007669"/>
    <property type="project" value="InterPro"/>
</dbReference>
<dbReference type="InterPro" id="IPR050401">
    <property type="entry name" value="Cyclic_nucleotide_synthase"/>
</dbReference>
<dbReference type="Pfam" id="PF00211">
    <property type="entry name" value="Guanylate_cyc"/>
    <property type="match status" value="1"/>
</dbReference>
<keyword evidence="7" id="KW-0547">Nucleotide-binding</keyword>
<dbReference type="Gene3D" id="6.10.250.780">
    <property type="match status" value="1"/>
</dbReference>
<keyword evidence="22" id="KW-1185">Reference proteome</keyword>
<feature type="coiled-coil region" evidence="16">
    <location>
        <begin position="830"/>
        <end position="861"/>
    </location>
</feature>
<dbReference type="InterPro" id="IPR001828">
    <property type="entry name" value="ANF_lig-bd_rcpt"/>
</dbReference>
<feature type="chain" id="PRO_5005893479" description="Guanylate cyclase" evidence="19">
    <location>
        <begin position="19"/>
        <end position="1075"/>
    </location>
</feature>
<evidence type="ECO:0000256" key="16">
    <source>
        <dbReference type="SAM" id="Coils"/>
    </source>
</evidence>
<dbReference type="SUPFAM" id="SSF56112">
    <property type="entry name" value="Protein kinase-like (PK-like)"/>
    <property type="match status" value="1"/>
</dbReference>
<dbReference type="InterPro" id="IPR029787">
    <property type="entry name" value="Nucleotide_cyclase"/>
</dbReference>
<evidence type="ECO:0000256" key="15">
    <source>
        <dbReference type="RuleBase" id="RU003431"/>
    </source>
</evidence>
<feature type="compositionally biased region" description="Basic and acidic residues" evidence="17">
    <location>
        <begin position="675"/>
        <end position="699"/>
    </location>
</feature>
<dbReference type="GO" id="GO:0004383">
    <property type="term" value="F:guanylate cyclase activity"/>
    <property type="evidence" value="ECO:0007669"/>
    <property type="project" value="UniProtKB-EC"/>
</dbReference>
<dbReference type="InterPro" id="IPR028082">
    <property type="entry name" value="Peripla_BP_I"/>
</dbReference>
<keyword evidence="11" id="KW-0325">Glycoprotein</keyword>
<dbReference type="Proteomes" id="UP000046393">
    <property type="component" value="Unplaced"/>
</dbReference>
<evidence type="ECO:0000256" key="12">
    <source>
        <dbReference type="ARBA" id="ARBA00023239"/>
    </source>
</evidence>
<name>A0A0N5AS83_9BILA</name>
<reference evidence="23" key="1">
    <citation type="submission" date="2017-02" db="UniProtKB">
        <authorList>
            <consortium name="WormBaseParasite"/>
        </authorList>
    </citation>
    <scope>IDENTIFICATION</scope>
</reference>
<dbReference type="PROSITE" id="PS50011">
    <property type="entry name" value="PROTEIN_KINASE_DOM"/>
    <property type="match status" value="1"/>
</dbReference>
<evidence type="ECO:0000256" key="8">
    <source>
        <dbReference type="ARBA" id="ARBA00022989"/>
    </source>
</evidence>
<evidence type="ECO:0000256" key="1">
    <source>
        <dbReference type="ARBA" id="ARBA00001436"/>
    </source>
</evidence>
<keyword evidence="9 18" id="KW-0472">Membrane</keyword>
<dbReference type="GO" id="GO:0007606">
    <property type="term" value="P:sensory perception of chemical stimulus"/>
    <property type="evidence" value="ECO:0007669"/>
    <property type="project" value="UniProtKB-ARBA"/>
</dbReference>
<protein>
    <recommendedName>
        <fullName evidence="3 15">Guanylate cyclase</fullName>
        <ecNumber evidence="3 15">4.6.1.2</ecNumber>
    </recommendedName>
</protein>
<dbReference type="GO" id="GO:0005886">
    <property type="term" value="C:plasma membrane"/>
    <property type="evidence" value="ECO:0007669"/>
    <property type="project" value="UniProtKB-SubCell"/>
</dbReference>
<evidence type="ECO:0000256" key="19">
    <source>
        <dbReference type="SAM" id="SignalP"/>
    </source>
</evidence>
<dbReference type="SUPFAM" id="SSF55073">
    <property type="entry name" value="Nucleotide cyclase"/>
    <property type="match status" value="1"/>
</dbReference>
<dbReference type="InterPro" id="IPR018297">
    <property type="entry name" value="A/G_cyclase_CS"/>
</dbReference>
<dbReference type="GO" id="GO:0004672">
    <property type="term" value="F:protein kinase activity"/>
    <property type="evidence" value="ECO:0007669"/>
    <property type="project" value="InterPro"/>
</dbReference>
<evidence type="ECO:0000256" key="5">
    <source>
        <dbReference type="ARBA" id="ARBA00022692"/>
    </source>
</evidence>
<dbReference type="Gene3D" id="1.10.510.10">
    <property type="entry name" value="Transferase(Phosphotransferase) domain 1"/>
    <property type="match status" value="1"/>
</dbReference>
<dbReference type="PANTHER" id="PTHR11920">
    <property type="entry name" value="GUANYLYL CYCLASE"/>
    <property type="match status" value="1"/>
</dbReference>
<sequence length="1075" mass="121169">MNVQLVALLLVLCGVAVAVVIQVGHLLPSRPENAHENAALTMCAKDLEKRGILPPFVKLKIDTEDSCKDFCGVENAAMLHYKKNATVYFGPGCNNEILVIGKLAARWNVPIIAHMSGEDALADRSVYKTMSSVALTSAIEMARATITFLELNGWKQIGLVRGSKGYEQSSLYALKNYLSQVQKIKVNVEIELSPYDSVDKIMSSGALKKLAKNCRVIICEMGMDVHAATNFMIATQRAKMKGEEYVYILPWLSHENDYFPWEANNVDKAETKSAFSGIILITAHGYDKRFVAEFQKRFTKETGYSTSHYSAIVYMSLYDALYLYGLALRDVYEETKSEEIYKDGERIWKKMADRQFEGMTGQVVINNKAFRVPSYATYYAANGSMRIVVELKAEMAQNCAGKELGCTSEYVAREIEENYWHSRAGKLPPDEPVCGFDGQLCDYSRYFIASGAVVLLIILGLLAHFGRIKLNERRLYEMTWRIPRDEVRLVVPGSKSGSLYPHGGSSFVGSETSHAQTTLFGVQQAVCNGVRLAARTYIQNRNIAFVKTELKLLKEASFWQFKTPMKLLENENLNKFFGISFNQQNEFIVLWVYCQRGSLEDILFNDELKLGHNFQVSFAKDVVKGLLYLHSSPVEAHGYLCLQNCLVDSNWSIRLSDYCTENIVTEKLRHNEIRKKDEENATKDEKDAGAKDGAKKDADGEPTNSHLKEQIQMAPEVIREILTTQFLPPATQTADIYSLGMILYQILYRVEPFYEKNLPKRKILEKISLANDDEVMLRPTFPADGDYNMQLISGIEACWLEVPEMRPNIKKVKTIVHGNLRSTGAGGSLMDQMMKMMEEYTQNLETQVRERTQLLEEAQMQTDRLLYNMLPKSVVEDLKLGKPINPQLYTCATVLFSDIKDFTKISDSSTPFQIVTFLNEMFSGFDAIIEKHDAYKVETIGDAYMIASGVPVENGNAHIEQIAEISLKMRTFICGFKLEHRPEQTMAVRIGFHSGSVAAGVIGLAAPRYCLFGDTVNTASRMESTGVPNKIQISENSASLLKCFYPQFIMEERGRIQVKGKGECLTFFLEGKKEL</sequence>
<dbReference type="PROSITE" id="PS00452">
    <property type="entry name" value="GUANYLATE_CYCLASE_1"/>
    <property type="match status" value="1"/>
</dbReference>
<keyword evidence="12 14" id="KW-0456">Lyase</keyword>
<dbReference type="STRING" id="451379.A0A0N5AS83"/>
<dbReference type="CDD" id="cd06352">
    <property type="entry name" value="PBP1_NPR_GC-like"/>
    <property type="match status" value="1"/>
</dbReference>
<feature type="transmembrane region" description="Helical" evidence="18">
    <location>
        <begin position="446"/>
        <end position="465"/>
    </location>
</feature>
<dbReference type="Gene3D" id="3.40.50.2300">
    <property type="match status" value="2"/>
</dbReference>
<evidence type="ECO:0000256" key="9">
    <source>
        <dbReference type="ARBA" id="ARBA00023136"/>
    </source>
</evidence>
<keyword evidence="10" id="KW-0675">Receptor</keyword>
<evidence type="ECO:0000259" key="20">
    <source>
        <dbReference type="PROSITE" id="PS50011"/>
    </source>
</evidence>
<feature type="domain" description="Guanylate cyclase" evidence="21">
    <location>
        <begin position="893"/>
        <end position="1023"/>
    </location>
</feature>
<dbReference type="InterPro" id="IPR001054">
    <property type="entry name" value="A/G_cyclase"/>
</dbReference>
<comment type="similarity">
    <text evidence="14">Belongs to the adenylyl cyclase class-4/guanylyl cyclase family.</text>
</comment>
<dbReference type="InterPro" id="IPR011009">
    <property type="entry name" value="Kinase-like_dom_sf"/>
</dbReference>
<keyword evidence="16" id="KW-0175">Coiled coil</keyword>
<evidence type="ECO:0000256" key="7">
    <source>
        <dbReference type="ARBA" id="ARBA00022741"/>
    </source>
</evidence>